<evidence type="ECO:0000313" key="1">
    <source>
        <dbReference type="EMBL" id="DAE31607.1"/>
    </source>
</evidence>
<protein>
    <submittedName>
        <fullName evidence="1">Uncharacterized protein</fullName>
    </submittedName>
</protein>
<sequence>MTPSPVDNIVKFVTFDESKSFTIESTLSFTFFYNNTSGASS</sequence>
<reference evidence="1" key="1">
    <citation type="journal article" date="2021" name="Proc. Natl. Acad. Sci. U.S.A.">
        <title>A Catalog of Tens of Thousands of Viruses from Human Metagenomes Reveals Hidden Associations with Chronic Diseases.</title>
        <authorList>
            <person name="Tisza M.J."/>
            <person name="Buck C.B."/>
        </authorList>
    </citation>
    <scope>NUCLEOTIDE SEQUENCE</scope>
    <source>
        <strain evidence="1">CtBM815</strain>
    </source>
</reference>
<name>A0A8S5RJR2_9VIRU</name>
<organism evidence="1">
    <name type="scientific">virus sp. ctBM815</name>
    <dbReference type="NCBI Taxonomy" id="2825806"/>
    <lineage>
        <taxon>Viruses</taxon>
    </lineage>
</organism>
<accession>A0A8S5RJR2</accession>
<dbReference type="EMBL" id="BK059109">
    <property type="protein sequence ID" value="DAE31607.1"/>
    <property type="molecule type" value="Genomic_DNA"/>
</dbReference>
<proteinExistence type="predicted"/>